<accession>A0A0A8YEA9</accession>
<dbReference type="EMBL" id="GBRH01276403">
    <property type="protein sequence ID" value="JAD21492.1"/>
    <property type="molecule type" value="Transcribed_RNA"/>
</dbReference>
<name>A0A0A8YEA9_ARUDO</name>
<proteinExistence type="predicted"/>
<evidence type="ECO:0000313" key="1">
    <source>
        <dbReference type="EMBL" id="JAD21492.1"/>
    </source>
</evidence>
<dbReference type="AlphaFoldDB" id="A0A0A8YEA9"/>
<protein>
    <submittedName>
        <fullName evidence="1">Uncharacterized protein</fullName>
    </submittedName>
</protein>
<reference evidence="1" key="1">
    <citation type="submission" date="2014-09" db="EMBL/GenBank/DDBJ databases">
        <authorList>
            <person name="Magalhaes I.L.F."/>
            <person name="Oliveira U."/>
            <person name="Santos F.R."/>
            <person name="Vidigal T.H.D.A."/>
            <person name="Brescovit A.D."/>
            <person name="Santos A.J."/>
        </authorList>
    </citation>
    <scope>NUCLEOTIDE SEQUENCE</scope>
    <source>
        <tissue evidence="1">Shoot tissue taken approximately 20 cm above the soil surface</tissue>
    </source>
</reference>
<organism evidence="1">
    <name type="scientific">Arundo donax</name>
    <name type="common">Giant reed</name>
    <name type="synonym">Donax arundinaceus</name>
    <dbReference type="NCBI Taxonomy" id="35708"/>
    <lineage>
        <taxon>Eukaryota</taxon>
        <taxon>Viridiplantae</taxon>
        <taxon>Streptophyta</taxon>
        <taxon>Embryophyta</taxon>
        <taxon>Tracheophyta</taxon>
        <taxon>Spermatophyta</taxon>
        <taxon>Magnoliopsida</taxon>
        <taxon>Liliopsida</taxon>
        <taxon>Poales</taxon>
        <taxon>Poaceae</taxon>
        <taxon>PACMAD clade</taxon>
        <taxon>Arundinoideae</taxon>
        <taxon>Arundineae</taxon>
        <taxon>Arundo</taxon>
    </lineage>
</organism>
<reference evidence="1" key="2">
    <citation type="journal article" date="2015" name="Data Brief">
        <title>Shoot transcriptome of the giant reed, Arundo donax.</title>
        <authorList>
            <person name="Barrero R.A."/>
            <person name="Guerrero F.D."/>
            <person name="Moolhuijzen P."/>
            <person name="Goolsby J.A."/>
            <person name="Tidwell J."/>
            <person name="Bellgard S.E."/>
            <person name="Bellgard M.I."/>
        </authorList>
    </citation>
    <scope>NUCLEOTIDE SEQUENCE</scope>
    <source>
        <tissue evidence="1">Shoot tissue taken approximately 20 cm above the soil surface</tissue>
    </source>
</reference>
<sequence>MNTNSNELNIVNIVCAFIDSVP</sequence>